<comment type="similarity">
    <text evidence="2 6">Belongs to the bacterial solute-binding protein 9 family.</text>
</comment>
<protein>
    <submittedName>
        <fullName evidence="7">Metal ABC transporter substrate-binding protein</fullName>
    </submittedName>
</protein>
<dbReference type="SUPFAM" id="SSF53807">
    <property type="entry name" value="Helical backbone' metal receptor"/>
    <property type="match status" value="1"/>
</dbReference>
<dbReference type="PRINTS" id="PR00690">
    <property type="entry name" value="ADHESNFAMILY"/>
</dbReference>
<dbReference type="GO" id="GO:0030001">
    <property type="term" value="P:metal ion transport"/>
    <property type="evidence" value="ECO:0007669"/>
    <property type="project" value="InterPro"/>
</dbReference>
<proteinExistence type="inferred from homology"/>
<dbReference type="PANTHER" id="PTHR42953:SF1">
    <property type="entry name" value="METAL-BINDING PROTEIN HI_0362-RELATED"/>
    <property type="match status" value="1"/>
</dbReference>
<dbReference type="InterPro" id="IPR006127">
    <property type="entry name" value="ZnuA-like"/>
</dbReference>
<dbReference type="EMBL" id="JAEIJD010000016">
    <property type="protein sequence ID" value="MBI6630918.1"/>
    <property type="molecule type" value="Genomic_DNA"/>
</dbReference>
<evidence type="ECO:0000313" key="7">
    <source>
        <dbReference type="EMBL" id="MBI6630918.1"/>
    </source>
</evidence>
<dbReference type="CDD" id="cd01137">
    <property type="entry name" value="PsaA"/>
    <property type="match status" value="1"/>
</dbReference>
<sequence>MAAAIISASLFGVTAHGQEKSDPFKVVTTFTILADMAQNVAGDAAEVVSITKAGAEIHDYEPTPQDIVRASGADLILWNGLNLERWFEQFINNLGDMPSATLSEGIEPMSIAEGEYEGTPNPHGWMGLDNALIYVDNIRDALSKHDSDNAEIYAANAAEYKKQIRDTIEPLRKRVQSVPEDRRWLVTCEGAFSYLTRDFDLKEAYLWPINADQTGTPQQVRKVIDTVRDNDVPAVFCESTVNQAPAKQVARETGAEYGGVLYVDSLSEADGPVPTYLDLLRVDAETIAKALAPQTN</sequence>
<comment type="caution">
    <text evidence="7">The sequence shown here is derived from an EMBL/GenBank/DDBJ whole genome shotgun (WGS) entry which is preliminary data.</text>
</comment>
<accession>A0A934HMQ4</accession>
<keyword evidence="4" id="KW-0479">Metal-binding</keyword>
<gene>
    <name evidence="7" type="ORF">JAO82_13625</name>
</gene>
<dbReference type="Pfam" id="PF01297">
    <property type="entry name" value="ZnuA"/>
    <property type="match status" value="1"/>
</dbReference>
<evidence type="ECO:0000256" key="3">
    <source>
        <dbReference type="ARBA" id="ARBA00022448"/>
    </source>
</evidence>
<dbReference type="InterPro" id="IPR006128">
    <property type="entry name" value="Lipoprotein_PsaA-like"/>
</dbReference>
<dbReference type="PRINTS" id="PR00691">
    <property type="entry name" value="ADHESINB"/>
</dbReference>
<reference evidence="7" key="1">
    <citation type="submission" date="2020-12" db="EMBL/GenBank/DDBJ databases">
        <title>Pontibaca salina gen. nov., sp. nov., isolated from marine sediment.</title>
        <authorList>
            <person name="Bo J."/>
            <person name="Wang S."/>
            <person name="Song X."/>
            <person name="Du Z."/>
        </authorList>
    </citation>
    <scope>NUCLEOTIDE SEQUENCE</scope>
    <source>
        <strain evidence="7">S1109L</strain>
    </source>
</reference>
<evidence type="ECO:0000256" key="1">
    <source>
        <dbReference type="ARBA" id="ARBA00004196"/>
    </source>
</evidence>
<dbReference type="GO" id="GO:0030313">
    <property type="term" value="C:cell envelope"/>
    <property type="evidence" value="ECO:0007669"/>
    <property type="project" value="UniProtKB-SubCell"/>
</dbReference>
<dbReference type="GO" id="GO:0046872">
    <property type="term" value="F:metal ion binding"/>
    <property type="evidence" value="ECO:0007669"/>
    <property type="project" value="UniProtKB-KW"/>
</dbReference>
<dbReference type="PANTHER" id="PTHR42953">
    <property type="entry name" value="HIGH-AFFINITY ZINC UPTAKE SYSTEM PROTEIN ZNUA-RELATED"/>
    <property type="match status" value="1"/>
</dbReference>
<dbReference type="GO" id="GO:0007155">
    <property type="term" value="P:cell adhesion"/>
    <property type="evidence" value="ECO:0007669"/>
    <property type="project" value="InterPro"/>
</dbReference>
<keyword evidence="3 6" id="KW-0813">Transport</keyword>
<evidence type="ECO:0000256" key="2">
    <source>
        <dbReference type="ARBA" id="ARBA00011028"/>
    </source>
</evidence>
<dbReference type="Gene3D" id="3.40.50.1980">
    <property type="entry name" value="Nitrogenase molybdenum iron protein domain"/>
    <property type="match status" value="2"/>
</dbReference>
<keyword evidence="5" id="KW-0732">Signal</keyword>
<evidence type="ECO:0000256" key="6">
    <source>
        <dbReference type="RuleBase" id="RU003512"/>
    </source>
</evidence>
<name>A0A934HMQ4_9RHOB</name>
<dbReference type="InterPro" id="IPR050492">
    <property type="entry name" value="Bact_metal-bind_prot9"/>
</dbReference>
<keyword evidence="8" id="KW-1185">Reference proteome</keyword>
<comment type="subcellular location">
    <subcellularLocation>
        <location evidence="1">Cell envelope</location>
    </subcellularLocation>
</comment>
<evidence type="ECO:0000313" key="8">
    <source>
        <dbReference type="Proteomes" id="UP000613255"/>
    </source>
</evidence>
<evidence type="ECO:0000256" key="5">
    <source>
        <dbReference type="ARBA" id="ARBA00022729"/>
    </source>
</evidence>
<dbReference type="Proteomes" id="UP000613255">
    <property type="component" value="Unassembled WGS sequence"/>
</dbReference>
<dbReference type="AlphaFoldDB" id="A0A934HMQ4"/>
<evidence type="ECO:0000256" key="4">
    <source>
        <dbReference type="ARBA" id="ARBA00022723"/>
    </source>
</evidence>
<organism evidence="7 8">
    <name type="scientific">Pontibaca salina</name>
    <dbReference type="NCBI Taxonomy" id="2795731"/>
    <lineage>
        <taxon>Bacteria</taxon>
        <taxon>Pseudomonadati</taxon>
        <taxon>Pseudomonadota</taxon>
        <taxon>Alphaproteobacteria</taxon>
        <taxon>Rhodobacterales</taxon>
        <taxon>Roseobacteraceae</taxon>
        <taxon>Pontibaca</taxon>
    </lineage>
</organism>
<dbReference type="InterPro" id="IPR006129">
    <property type="entry name" value="AdhesinB"/>
</dbReference>